<comment type="caution">
    <text evidence="1">The sequence shown here is derived from an EMBL/GenBank/DDBJ whole genome shotgun (WGS) entry which is preliminary data.</text>
</comment>
<evidence type="ECO:0000313" key="1">
    <source>
        <dbReference type="EMBL" id="EJN60368.1"/>
    </source>
</evidence>
<proteinExistence type="predicted"/>
<organism evidence="1 2">
    <name type="scientific">Halogranum salarium B-1</name>
    <dbReference type="NCBI Taxonomy" id="1210908"/>
    <lineage>
        <taxon>Archaea</taxon>
        <taxon>Methanobacteriati</taxon>
        <taxon>Methanobacteriota</taxon>
        <taxon>Stenosarchaea group</taxon>
        <taxon>Halobacteria</taxon>
        <taxon>Halobacteriales</taxon>
        <taxon>Haloferacaceae</taxon>
    </lineage>
</organism>
<name>J3A4H4_9EURY</name>
<dbReference type="AlphaFoldDB" id="J3A4H4"/>
<sequence>MTIYIRGEGACGDREKVPLGVAVLVSAVVLLSRHLSNYIHVVGG</sequence>
<dbReference type="EMBL" id="ALJD01000003">
    <property type="protein sequence ID" value="EJN60368.1"/>
    <property type="molecule type" value="Genomic_DNA"/>
</dbReference>
<protein>
    <submittedName>
        <fullName evidence="1">Uncharacterized protein</fullName>
    </submittedName>
</protein>
<reference evidence="1 2" key="1">
    <citation type="journal article" date="2012" name="J. Bacteriol.">
        <title>Draft Genome Sequence of the Extremely Halophilic Archaeon Halogranum salarium B-1T.</title>
        <authorList>
            <person name="Kim K.K."/>
            <person name="Lee K.C."/>
            <person name="Lee J.S."/>
        </authorList>
    </citation>
    <scope>NUCLEOTIDE SEQUENCE [LARGE SCALE GENOMIC DNA]</scope>
    <source>
        <strain evidence="1 2">B-1</strain>
    </source>
</reference>
<gene>
    <name evidence="1" type="ORF">HSB1_09710</name>
</gene>
<evidence type="ECO:0000313" key="2">
    <source>
        <dbReference type="Proteomes" id="UP000007813"/>
    </source>
</evidence>
<dbReference type="Proteomes" id="UP000007813">
    <property type="component" value="Unassembled WGS sequence"/>
</dbReference>
<accession>J3A4H4</accession>